<proteinExistence type="predicted"/>
<comment type="caution">
    <text evidence="1">The sequence shown here is derived from an EMBL/GenBank/DDBJ whole genome shotgun (WGS) entry which is preliminary data.</text>
</comment>
<evidence type="ECO:0000313" key="1">
    <source>
        <dbReference type="EMBL" id="EFO54704.1"/>
    </source>
</evidence>
<protein>
    <submittedName>
        <fullName evidence="1">Competence-induced protein Ccs4</fullName>
    </submittedName>
</protein>
<sequence length="69" mass="8086">MDSRSSFYPIGYYTAYNGSFGNAISQILYPVDSLKFMSNPALLDNLLFLWIDNNWSWRIKARIYRTLPV</sequence>
<accession>A0ABP2J4Z8</accession>
<gene>
    <name evidence="1" type="ORF">SIN_0344</name>
</gene>
<organism evidence="1">
    <name type="scientific">Streptococcus infantis SK1302</name>
    <dbReference type="NCBI Taxonomy" id="871237"/>
    <lineage>
        <taxon>Bacteria</taxon>
        <taxon>Bacillati</taxon>
        <taxon>Bacillota</taxon>
        <taxon>Bacilli</taxon>
        <taxon>Lactobacillales</taxon>
        <taxon>Streptococcaceae</taxon>
        <taxon>Streptococcus</taxon>
    </lineage>
</organism>
<dbReference type="EMBL" id="AEDY01000032">
    <property type="protein sequence ID" value="EFO54704.1"/>
    <property type="molecule type" value="Genomic_DNA"/>
</dbReference>
<reference evidence="1" key="1">
    <citation type="submission" date="2010-09" db="EMBL/GenBank/DDBJ databases">
        <authorList>
            <person name="Daugherty S.C."/>
            <person name="Kilian M."/>
            <person name="Tettelin H."/>
        </authorList>
    </citation>
    <scope>NUCLEOTIDE SEQUENCE [LARGE SCALE GENOMIC DNA]</scope>
    <source>
        <strain evidence="1">SK1302</strain>
    </source>
</reference>
<name>A0ABP2J4Z8_9STRE</name>